<comment type="subcellular location">
    <subcellularLocation>
        <location evidence="1">Cell membrane</location>
        <topology evidence="1">Multi-pass membrane protein</topology>
    </subcellularLocation>
</comment>
<feature type="region of interest" description="Disordered" evidence="7">
    <location>
        <begin position="299"/>
        <end position="337"/>
    </location>
</feature>
<evidence type="ECO:0000256" key="2">
    <source>
        <dbReference type="ARBA" id="ARBA00005542"/>
    </source>
</evidence>
<sequence length="359" mass="38480">MLSAMPVLTAPASLASVHTDCMIRDALPLVTMLLCLPTLQLFVKSGRYLDLVCATTGFALATLYHLCHMLTANLQQAQLLGVSGPAWRTLDVLFAQWLLGRTFGHLMRAKHSLTKGLANFAFPVVVALKFWADPSPALPAIARSLAVITVLTGVSKVALEGPDIFQQQCSEQWNLVLGLFVASFVSFAMPELYPCQYWFYHSLWHVLLGLGYFELYCMLEGQDAIHAALKSRAAARKAAKCAAGHVAQPKGAATAGKWRVRDDGKPLSLSSCCSPLLGKQLEGSISSSSSASSLGLLSDAGATSSSDDEGLGEHAGGGQAPKAAAGRPGRPYKPLGRRIRTPAGVWHWIRRRGDEYASC</sequence>
<evidence type="ECO:0000256" key="6">
    <source>
        <dbReference type="ARBA" id="ARBA00023136"/>
    </source>
</evidence>
<dbReference type="Proteomes" id="UP001489004">
    <property type="component" value="Unassembled WGS sequence"/>
</dbReference>
<dbReference type="InterPro" id="IPR021910">
    <property type="entry name" value="NGX6/PGAP6/MYMK"/>
</dbReference>
<comment type="caution">
    <text evidence="8">The sequence shown here is derived from an EMBL/GenBank/DDBJ whole genome shotgun (WGS) entry which is preliminary data.</text>
</comment>
<dbReference type="GO" id="GO:0005886">
    <property type="term" value="C:plasma membrane"/>
    <property type="evidence" value="ECO:0007669"/>
    <property type="project" value="UniProtKB-SubCell"/>
</dbReference>
<accession>A0AAW1P9D5</accession>
<reference evidence="8 9" key="1">
    <citation type="journal article" date="2024" name="Nat. Commun.">
        <title>Phylogenomics reveals the evolutionary origins of lichenization in chlorophyte algae.</title>
        <authorList>
            <person name="Puginier C."/>
            <person name="Libourel C."/>
            <person name="Otte J."/>
            <person name="Skaloud P."/>
            <person name="Haon M."/>
            <person name="Grisel S."/>
            <person name="Petersen M."/>
            <person name="Berrin J.G."/>
            <person name="Delaux P.M."/>
            <person name="Dal Grande F."/>
            <person name="Keller J."/>
        </authorList>
    </citation>
    <scope>NUCLEOTIDE SEQUENCE [LARGE SCALE GENOMIC DNA]</scope>
    <source>
        <strain evidence="8 9">SAG 2043</strain>
    </source>
</reference>
<dbReference type="AlphaFoldDB" id="A0AAW1P9D5"/>
<proteinExistence type="inferred from homology"/>
<evidence type="ECO:0000256" key="3">
    <source>
        <dbReference type="ARBA" id="ARBA00022475"/>
    </source>
</evidence>
<organism evidence="8 9">
    <name type="scientific">[Myrmecia] bisecta</name>
    <dbReference type="NCBI Taxonomy" id="41462"/>
    <lineage>
        <taxon>Eukaryota</taxon>
        <taxon>Viridiplantae</taxon>
        <taxon>Chlorophyta</taxon>
        <taxon>core chlorophytes</taxon>
        <taxon>Trebouxiophyceae</taxon>
        <taxon>Trebouxiales</taxon>
        <taxon>Trebouxiaceae</taxon>
        <taxon>Myrmecia</taxon>
    </lineage>
</organism>
<evidence type="ECO:0000256" key="5">
    <source>
        <dbReference type="ARBA" id="ARBA00022989"/>
    </source>
</evidence>
<keyword evidence="3" id="KW-1003">Cell membrane</keyword>
<name>A0AAW1P9D5_9CHLO</name>
<gene>
    <name evidence="8" type="ORF">WJX72_000199</name>
</gene>
<keyword evidence="4" id="KW-0812">Transmembrane</keyword>
<dbReference type="EMBL" id="JALJOR010000015">
    <property type="protein sequence ID" value="KAK9805472.1"/>
    <property type="molecule type" value="Genomic_DNA"/>
</dbReference>
<evidence type="ECO:0000313" key="9">
    <source>
        <dbReference type="Proteomes" id="UP001489004"/>
    </source>
</evidence>
<evidence type="ECO:0000256" key="1">
    <source>
        <dbReference type="ARBA" id="ARBA00004651"/>
    </source>
</evidence>
<evidence type="ECO:0000256" key="7">
    <source>
        <dbReference type="SAM" id="MobiDB-lite"/>
    </source>
</evidence>
<dbReference type="Pfam" id="PF12036">
    <property type="entry name" value="DUF3522"/>
    <property type="match status" value="1"/>
</dbReference>
<comment type="similarity">
    <text evidence="2">Belongs to the TMEM8 family.</text>
</comment>
<keyword evidence="9" id="KW-1185">Reference proteome</keyword>
<evidence type="ECO:0000256" key="4">
    <source>
        <dbReference type="ARBA" id="ARBA00022692"/>
    </source>
</evidence>
<feature type="compositionally biased region" description="Low complexity" evidence="7">
    <location>
        <begin position="320"/>
        <end position="329"/>
    </location>
</feature>
<keyword evidence="6" id="KW-0472">Membrane</keyword>
<protein>
    <submittedName>
        <fullName evidence="8">Uncharacterized protein</fullName>
    </submittedName>
</protein>
<keyword evidence="5" id="KW-1133">Transmembrane helix</keyword>
<evidence type="ECO:0000313" key="8">
    <source>
        <dbReference type="EMBL" id="KAK9805472.1"/>
    </source>
</evidence>